<evidence type="ECO:0000259" key="14">
    <source>
        <dbReference type="Pfam" id="PF02687"/>
    </source>
</evidence>
<dbReference type="GO" id="GO:0032153">
    <property type="term" value="C:cell division site"/>
    <property type="evidence" value="ECO:0007669"/>
    <property type="project" value="TreeGrafter"/>
</dbReference>
<dbReference type="InterPro" id="IPR040690">
    <property type="entry name" value="FtsX_ECD"/>
</dbReference>
<evidence type="ECO:0000256" key="11">
    <source>
        <dbReference type="ARBA" id="ARBA00023306"/>
    </source>
</evidence>
<evidence type="ECO:0000256" key="2">
    <source>
        <dbReference type="ARBA" id="ARBA00007379"/>
    </source>
</evidence>
<name>A0A917JST4_9GAMM</name>
<sequence length="328" mass="36533">MAQASRQPTKAKPLNRSKLPLSGRIVMFFVRHVQQAMASMGELWRNPLSSIMTMAVLGVSLSLPAALQVLVKNAESITQSWNSAAEISLFVDEGRSEQSIQSLIARIRVYPEIAEVQYISREQALAEFQRLSGFGEALSYLDTNPLPAVVMVTPTVKHSNPKGARLLLSKLERESEVSFGRLDIEWLERLQAVVRLLERSVLAVALLLVLAVVLVIGNTIRLAIMNRRTEIEVMKLVGATESFIQRPFLYTGIWFGVIGGMLAWLIINVLVWYLEGALVELLGLYGSSLQMQSLTFVELLELMLLASFLGWLGSFLSVRQHIRAIEPS</sequence>
<evidence type="ECO:0000313" key="17">
    <source>
        <dbReference type="Proteomes" id="UP000613743"/>
    </source>
</evidence>
<comment type="caution">
    <text evidence="16">The sequence shown here is derived from an EMBL/GenBank/DDBJ whole genome shotgun (WGS) entry which is preliminary data.</text>
</comment>
<proteinExistence type="inferred from homology"/>
<keyword evidence="11 12" id="KW-0131">Cell cycle</keyword>
<evidence type="ECO:0000256" key="1">
    <source>
        <dbReference type="ARBA" id="ARBA00004429"/>
    </source>
</evidence>
<dbReference type="InterPro" id="IPR004513">
    <property type="entry name" value="FtsX"/>
</dbReference>
<gene>
    <name evidence="16" type="primary">ftsX</name>
    <name evidence="16" type="ORF">GCM10009332_19100</name>
</gene>
<dbReference type="Proteomes" id="UP000613743">
    <property type="component" value="Unassembled WGS sequence"/>
</dbReference>
<dbReference type="RefSeq" id="WP_188920259.1">
    <property type="nucleotide sequence ID" value="NZ_BMPZ01000004.1"/>
</dbReference>
<evidence type="ECO:0000256" key="3">
    <source>
        <dbReference type="ARBA" id="ARBA00011160"/>
    </source>
</evidence>
<protein>
    <recommendedName>
        <fullName evidence="4 12">Cell division protein FtsX</fullName>
    </recommendedName>
</protein>
<feature type="transmembrane region" description="Helical" evidence="13">
    <location>
        <begin position="294"/>
        <end position="318"/>
    </location>
</feature>
<evidence type="ECO:0000256" key="13">
    <source>
        <dbReference type="SAM" id="Phobius"/>
    </source>
</evidence>
<dbReference type="AlphaFoldDB" id="A0A917JST4"/>
<dbReference type="GO" id="GO:0005886">
    <property type="term" value="C:plasma membrane"/>
    <property type="evidence" value="ECO:0007669"/>
    <property type="project" value="UniProtKB-SubCell"/>
</dbReference>
<keyword evidence="10 12" id="KW-0472">Membrane</keyword>
<dbReference type="InterPro" id="IPR003838">
    <property type="entry name" value="ABC3_permease_C"/>
</dbReference>
<keyword evidence="7 12" id="KW-0132">Cell division</keyword>
<comment type="similarity">
    <text evidence="2 12">Belongs to the ABC-4 integral membrane protein family. FtsX subfamily.</text>
</comment>
<evidence type="ECO:0000256" key="12">
    <source>
        <dbReference type="PIRNR" id="PIRNR003097"/>
    </source>
</evidence>
<dbReference type="NCBIfam" id="TIGR00439">
    <property type="entry name" value="FtsX_Gneg"/>
    <property type="match status" value="1"/>
</dbReference>
<dbReference type="InterPro" id="IPR047590">
    <property type="entry name" value="FtsX_proteobact-type"/>
</dbReference>
<evidence type="ECO:0000256" key="4">
    <source>
        <dbReference type="ARBA" id="ARBA00021907"/>
    </source>
</evidence>
<comment type="subunit">
    <text evidence="3">Forms a membrane-associated complex with FtsE.</text>
</comment>
<dbReference type="Pfam" id="PF18075">
    <property type="entry name" value="FtsX_ECD"/>
    <property type="match status" value="1"/>
</dbReference>
<feature type="transmembrane region" description="Helical" evidence="13">
    <location>
        <begin position="248"/>
        <end position="274"/>
    </location>
</feature>
<feature type="domain" description="ABC3 transporter permease C-terminal" evidence="14">
    <location>
        <begin position="203"/>
        <end position="319"/>
    </location>
</feature>
<comment type="subcellular location">
    <subcellularLocation>
        <location evidence="1">Cell inner membrane</location>
        <topology evidence="1">Multi-pass membrane protein</topology>
    </subcellularLocation>
</comment>
<dbReference type="Pfam" id="PF02687">
    <property type="entry name" value="FtsX"/>
    <property type="match status" value="1"/>
</dbReference>
<evidence type="ECO:0000256" key="6">
    <source>
        <dbReference type="ARBA" id="ARBA00022519"/>
    </source>
</evidence>
<dbReference type="PANTHER" id="PTHR47755">
    <property type="entry name" value="CELL DIVISION PROTEIN FTSX"/>
    <property type="match status" value="1"/>
</dbReference>
<evidence type="ECO:0000259" key="15">
    <source>
        <dbReference type="Pfam" id="PF18075"/>
    </source>
</evidence>
<accession>A0A917JST4</accession>
<dbReference type="GO" id="GO:0051301">
    <property type="term" value="P:cell division"/>
    <property type="evidence" value="ECO:0007669"/>
    <property type="project" value="UniProtKB-KW"/>
</dbReference>
<evidence type="ECO:0000256" key="5">
    <source>
        <dbReference type="ARBA" id="ARBA00022475"/>
    </source>
</evidence>
<evidence type="ECO:0000256" key="10">
    <source>
        <dbReference type="ARBA" id="ARBA00023136"/>
    </source>
</evidence>
<reference evidence="16" key="1">
    <citation type="journal article" date="2014" name="Int. J. Syst. Evol. Microbiol.">
        <title>Complete genome sequence of Corynebacterium casei LMG S-19264T (=DSM 44701T), isolated from a smear-ripened cheese.</title>
        <authorList>
            <consortium name="US DOE Joint Genome Institute (JGI-PGF)"/>
            <person name="Walter F."/>
            <person name="Albersmeier A."/>
            <person name="Kalinowski J."/>
            <person name="Ruckert C."/>
        </authorList>
    </citation>
    <scope>NUCLEOTIDE SEQUENCE</scope>
    <source>
        <strain evidence="16">JCM 30804</strain>
    </source>
</reference>
<feature type="domain" description="FtsX extracellular" evidence="15">
    <location>
        <begin position="86"/>
        <end position="157"/>
    </location>
</feature>
<evidence type="ECO:0000313" key="16">
    <source>
        <dbReference type="EMBL" id="GGI82042.1"/>
    </source>
</evidence>
<comment type="function">
    <text evidence="12">Part of the ABC transporter FtsEX involved in cellular division.</text>
</comment>
<dbReference type="PANTHER" id="PTHR47755:SF1">
    <property type="entry name" value="CELL DIVISION PROTEIN FTSX"/>
    <property type="match status" value="1"/>
</dbReference>
<keyword evidence="8 13" id="KW-0812">Transmembrane</keyword>
<organism evidence="16 17">
    <name type="scientific">Shewanella gelidii</name>
    <dbReference type="NCBI Taxonomy" id="1642821"/>
    <lineage>
        <taxon>Bacteria</taxon>
        <taxon>Pseudomonadati</taxon>
        <taxon>Pseudomonadota</taxon>
        <taxon>Gammaproteobacteria</taxon>
        <taxon>Alteromonadales</taxon>
        <taxon>Shewanellaceae</taxon>
        <taxon>Shewanella</taxon>
    </lineage>
</organism>
<dbReference type="PIRSF" id="PIRSF003097">
    <property type="entry name" value="FtsX"/>
    <property type="match status" value="1"/>
</dbReference>
<evidence type="ECO:0000256" key="7">
    <source>
        <dbReference type="ARBA" id="ARBA00022618"/>
    </source>
</evidence>
<keyword evidence="17" id="KW-1185">Reference proteome</keyword>
<reference evidence="16" key="2">
    <citation type="submission" date="2020-09" db="EMBL/GenBank/DDBJ databases">
        <authorList>
            <person name="Sun Q."/>
            <person name="Ohkuma M."/>
        </authorList>
    </citation>
    <scope>NUCLEOTIDE SEQUENCE</scope>
    <source>
        <strain evidence="16">JCM 30804</strain>
    </source>
</reference>
<dbReference type="Gene3D" id="3.30.70.3040">
    <property type="match status" value="1"/>
</dbReference>
<dbReference type="EMBL" id="BMPZ01000004">
    <property type="protein sequence ID" value="GGI82042.1"/>
    <property type="molecule type" value="Genomic_DNA"/>
</dbReference>
<evidence type="ECO:0000256" key="8">
    <source>
        <dbReference type="ARBA" id="ARBA00022692"/>
    </source>
</evidence>
<feature type="transmembrane region" description="Helical" evidence="13">
    <location>
        <begin position="201"/>
        <end position="224"/>
    </location>
</feature>
<keyword evidence="5 12" id="KW-1003">Cell membrane</keyword>
<keyword evidence="9 13" id="KW-1133">Transmembrane helix</keyword>
<keyword evidence="6 12" id="KW-0997">Cell inner membrane</keyword>
<evidence type="ECO:0000256" key="9">
    <source>
        <dbReference type="ARBA" id="ARBA00022989"/>
    </source>
</evidence>